<evidence type="ECO:0000256" key="4">
    <source>
        <dbReference type="ARBA" id="ARBA00023194"/>
    </source>
</evidence>
<gene>
    <name evidence="6" type="ORF">ACFQ2K_10220</name>
</gene>
<dbReference type="Proteomes" id="UP001596915">
    <property type="component" value="Unassembled WGS sequence"/>
</dbReference>
<dbReference type="SUPFAM" id="SSF47336">
    <property type="entry name" value="ACP-like"/>
    <property type="match status" value="1"/>
</dbReference>
<dbReference type="PROSITE" id="PS50075">
    <property type="entry name" value="CARRIER"/>
    <property type="match status" value="1"/>
</dbReference>
<reference evidence="7" key="1">
    <citation type="journal article" date="2019" name="Int. J. Syst. Evol. Microbiol.">
        <title>The Global Catalogue of Microorganisms (GCM) 10K type strain sequencing project: providing services to taxonomists for standard genome sequencing and annotation.</title>
        <authorList>
            <consortium name="The Broad Institute Genomics Platform"/>
            <consortium name="The Broad Institute Genome Sequencing Center for Infectious Disease"/>
            <person name="Wu L."/>
            <person name="Ma J."/>
        </authorList>
    </citation>
    <scope>NUCLEOTIDE SEQUENCE [LARGE SCALE GENOMIC DNA]</scope>
    <source>
        <strain evidence="7">JCM 12607</strain>
    </source>
</reference>
<keyword evidence="3" id="KW-0597">Phosphoprotein</keyword>
<dbReference type="InterPro" id="IPR020845">
    <property type="entry name" value="AMP-binding_CS"/>
</dbReference>
<comment type="caution">
    <text evidence="6">The sequence shown here is derived from an EMBL/GenBank/DDBJ whole genome shotgun (WGS) entry which is preliminary data.</text>
</comment>
<dbReference type="InterPro" id="IPR006162">
    <property type="entry name" value="Ppantetheine_attach_site"/>
</dbReference>
<dbReference type="InterPro" id="IPR010071">
    <property type="entry name" value="AA_adenyl_dom"/>
</dbReference>
<dbReference type="InterPro" id="IPR045851">
    <property type="entry name" value="AMP-bd_C_sf"/>
</dbReference>
<dbReference type="Gene3D" id="3.30.300.30">
    <property type="match status" value="1"/>
</dbReference>
<evidence type="ECO:0000313" key="6">
    <source>
        <dbReference type="EMBL" id="MFD0623126.1"/>
    </source>
</evidence>
<dbReference type="Pfam" id="PF00550">
    <property type="entry name" value="PP-binding"/>
    <property type="match status" value="1"/>
</dbReference>
<dbReference type="Pfam" id="PF00668">
    <property type="entry name" value="Condensation"/>
    <property type="match status" value="1"/>
</dbReference>
<comment type="cofactor">
    <cofactor evidence="1">
        <name>pantetheine 4'-phosphate</name>
        <dbReference type="ChEBI" id="CHEBI:47942"/>
    </cofactor>
</comment>
<accession>A0ABW2WNK6</accession>
<dbReference type="Gene3D" id="3.40.50.980">
    <property type="match status" value="2"/>
</dbReference>
<dbReference type="InterPro" id="IPR020806">
    <property type="entry name" value="PKS_PP-bd"/>
</dbReference>
<evidence type="ECO:0000256" key="3">
    <source>
        <dbReference type="ARBA" id="ARBA00022553"/>
    </source>
</evidence>
<dbReference type="Gene3D" id="2.30.38.10">
    <property type="entry name" value="Luciferase, Domain 3"/>
    <property type="match status" value="1"/>
</dbReference>
<dbReference type="InterPro" id="IPR020459">
    <property type="entry name" value="AMP-binding"/>
</dbReference>
<dbReference type="PROSITE" id="PS00455">
    <property type="entry name" value="AMP_BINDING"/>
    <property type="match status" value="1"/>
</dbReference>
<dbReference type="SMART" id="SM00823">
    <property type="entry name" value="PKS_PP"/>
    <property type="match status" value="1"/>
</dbReference>
<evidence type="ECO:0000256" key="2">
    <source>
        <dbReference type="ARBA" id="ARBA00022450"/>
    </source>
</evidence>
<organism evidence="6 7">
    <name type="scientific">Streptomyces sanglieri</name>
    <dbReference type="NCBI Taxonomy" id="193460"/>
    <lineage>
        <taxon>Bacteria</taxon>
        <taxon>Bacillati</taxon>
        <taxon>Actinomycetota</taxon>
        <taxon>Actinomycetes</taxon>
        <taxon>Kitasatosporales</taxon>
        <taxon>Streptomycetaceae</taxon>
        <taxon>Streptomyces</taxon>
    </lineage>
</organism>
<dbReference type="Gene3D" id="3.30.559.30">
    <property type="entry name" value="Nonribosomal peptide synthetase, condensation domain"/>
    <property type="match status" value="1"/>
</dbReference>
<dbReference type="SUPFAM" id="SSF52777">
    <property type="entry name" value="CoA-dependent acyltransferases"/>
    <property type="match status" value="2"/>
</dbReference>
<evidence type="ECO:0000256" key="1">
    <source>
        <dbReference type="ARBA" id="ARBA00001957"/>
    </source>
</evidence>
<dbReference type="InterPro" id="IPR001242">
    <property type="entry name" value="Condensation_dom"/>
</dbReference>
<dbReference type="PANTHER" id="PTHR45398:SF1">
    <property type="entry name" value="ENZYME, PUTATIVE (JCVI)-RELATED"/>
    <property type="match status" value="1"/>
</dbReference>
<dbReference type="NCBIfam" id="TIGR01720">
    <property type="entry name" value="NRPS-para261"/>
    <property type="match status" value="1"/>
</dbReference>
<evidence type="ECO:0000313" key="7">
    <source>
        <dbReference type="Proteomes" id="UP001596915"/>
    </source>
</evidence>
<sequence length="1036" mass="112380">MNARANRLAHHLRGTGITSDTLIAVCLDRSPELIATLLGILKAGAAFVPLDPDYPTDRITYMVEDTGTPLIITSSDLADRLPGGIERILVDTQWPAGADTDPEPLASPDDLAYVIYTSGSTGRPKGVALEHRGVVNYLHWCDQNYPAHVPGGVGSVLYSSVTFDLTITALFLPLIQGQQLAIPVTAPDQTAFDAAIDLICTNTPIGFLKATPSHLEVLAAHLETRGARHHITTIVAGGESLAPQLVARLLDASSTQTTFSNEYGATEGSVANVMSLTTVPDPHGGTTTLGRPVTNTTAYVVDHHNQPAPVGIPGHALLGGICLARHYHNRPDLTRQRFTPNPLAPPRPDPRVYHTGDLVKWRPDGTLEFIGRIDNQIKLRGYRIELGEIEAALSTHPHIHTTAVTTREDTPGNKQLIAYIVATPDITPTTHQLRTHLQQQLPDYMVPSTYVLLDQLPLTSNGKVDTKALPAPDHHRPELANTYTAPRTDTERTLAAIWSEILGIDTVGIHDNFFELGGDSIVSIQMIARAKKFGVHLTPRLIFKNQTIAEIAVHAAATTPVDAEQGRVTGEVPVTPIQHWFFEKDLPTFDHFNQAELLVTDGLAPDVLRLALADLIEHHDALRLRCVDGPDGWRQYLDETVDTDILDVHDLSGVPDESLASVSLDIAEETQQSLGLAKGPLLRAALLELGPTRGQRLLTVVHHLAVDGVSWRILLEDLGSCYERRAAGLAPLLPAKTTSFRSWAQRLNGFADSAQARAEYAYWAEPKPAGRVPRDRDGRNDLGSAASLAAALSPEETRALLRDVPRVFNTRINDALLTALAHALRDWTGDDEILIGLEGHGREDLFPDVDLSRTVGWFTSVFPVALRLAPGTTDPVASLESVREQVARIPNRGVGYGILRHLGAPDVAAVLRRQPTPEVNFNYLGQFTRDLPGIGRYAGPDEPKGHSISPDGTRWNVLDVTAAVEGDTFGLYINYSTALHERRTVERLADGVIDHLRELIAGSAGGAADARRESPGVPLTDVGDADMAAILKRFSI</sequence>
<dbReference type="InterPro" id="IPR025110">
    <property type="entry name" value="AMP-bd_C"/>
</dbReference>
<dbReference type="Gene3D" id="1.10.1200.10">
    <property type="entry name" value="ACP-like"/>
    <property type="match status" value="1"/>
</dbReference>
<dbReference type="SUPFAM" id="SSF56801">
    <property type="entry name" value="Acetyl-CoA synthetase-like"/>
    <property type="match status" value="1"/>
</dbReference>
<name>A0ABW2WNK6_9ACTN</name>
<dbReference type="InterPro" id="IPR010060">
    <property type="entry name" value="NRPS_synth"/>
</dbReference>
<keyword evidence="4" id="KW-0045">Antibiotic biosynthesis</keyword>
<dbReference type="InterPro" id="IPR023213">
    <property type="entry name" value="CAT-like_dom_sf"/>
</dbReference>
<dbReference type="InterPro" id="IPR009081">
    <property type="entry name" value="PP-bd_ACP"/>
</dbReference>
<dbReference type="PROSITE" id="PS00012">
    <property type="entry name" value="PHOSPHOPANTETHEINE"/>
    <property type="match status" value="1"/>
</dbReference>
<keyword evidence="7" id="KW-1185">Reference proteome</keyword>
<dbReference type="PANTHER" id="PTHR45398">
    <property type="match status" value="1"/>
</dbReference>
<dbReference type="Gene3D" id="3.30.559.10">
    <property type="entry name" value="Chloramphenicol acetyltransferase-like domain"/>
    <property type="match status" value="1"/>
</dbReference>
<proteinExistence type="predicted"/>
<evidence type="ECO:0000259" key="5">
    <source>
        <dbReference type="PROSITE" id="PS50075"/>
    </source>
</evidence>
<dbReference type="CDD" id="cd05930">
    <property type="entry name" value="A_NRPS"/>
    <property type="match status" value="1"/>
</dbReference>
<feature type="domain" description="Carrier" evidence="5">
    <location>
        <begin position="485"/>
        <end position="559"/>
    </location>
</feature>
<dbReference type="Pfam" id="PF00501">
    <property type="entry name" value="AMP-binding"/>
    <property type="match status" value="1"/>
</dbReference>
<protein>
    <submittedName>
        <fullName evidence="6">Amino acid adenylation domain-containing protein</fullName>
    </submittedName>
</protein>
<dbReference type="EMBL" id="JBHTGL010000008">
    <property type="protein sequence ID" value="MFD0623126.1"/>
    <property type="molecule type" value="Genomic_DNA"/>
</dbReference>
<keyword evidence="2" id="KW-0596">Phosphopantetheine</keyword>
<dbReference type="CDD" id="cd19534">
    <property type="entry name" value="E_NRPS"/>
    <property type="match status" value="1"/>
</dbReference>
<dbReference type="InterPro" id="IPR000873">
    <property type="entry name" value="AMP-dep_synth/lig_dom"/>
</dbReference>
<dbReference type="Pfam" id="PF13193">
    <property type="entry name" value="AMP-binding_C"/>
    <property type="match status" value="1"/>
</dbReference>
<dbReference type="InterPro" id="IPR036736">
    <property type="entry name" value="ACP-like_sf"/>
</dbReference>
<dbReference type="PRINTS" id="PR00154">
    <property type="entry name" value="AMPBINDING"/>
</dbReference>
<dbReference type="NCBIfam" id="TIGR01733">
    <property type="entry name" value="AA-adenyl-dom"/>
    <property type="match status" value="1"/>
</dbReference>